<evidence type="ECO:0000256" key="5">
    <source>
        <dbReference type="ARBA" id="ARBA00022825"/>
    </source>
</evidence>
<name>A0ABD2MWP8_9CUCU</name>
<gene>
    <name evidence="10" type="ORF">HHI36_021319</name>
</gene>
<dbReference type="FunFam" id="2.40.10.10:FF:000005">
    <property type="entry name" value="Serine protease 37"/>
    <property type="match status" value="1"/>
</dbReference>
<dbReference type="SUPFAM" id="SSF50494">
    <property type="entry name" value="Trypsin-like serine proteases"/>
    <property type="match status" value="1"/>
</dbReference>
<evidence type="ECO:0000256" key="8">
    <source>
        <dbReference type="SAM" id="SignalP"/>
    </source>
</evidence>
<accession>A0ABD2MWP8</accession>
<evidence type="ECO:0000256" key="4">
    <source>
        <dbReference type="ARBA" id="ARBA00022801"/>
    </source>
</evidence>
<dbReference type="SMART" id="SM00020">
    <property type="entry name" value="Tryp_SPc"/>
    <property type="match status" value="1"/>
</dbReference>
<dbReference type="GO" id="GO:0008236">
    <property type="term" value="F:serine-type peptidase activity"/>
    <property type="evidence" value="ECO:0007669"/>
    <property type="project" value="UniProtKB-KW"/>
</dbReference>
<feature type="chain" id="PRO_5044832608" description="Peptidase S1 domain-containing protein" evidence="8">
    <location>
        <begin position="18"/>
        <end position="267"/>
    </location>
</feature>
<keyword evidence="6" id="KW-1015">Disulfide bond</keyword>
<evidence type="ECO:0000256" key="6">
    <source>
        <dbReference type="ARBA" id="ARBA00023157"/>
    </source>
</evidence>
<dbReference type="PRINTS" id="PR00722">
    <property type="entry name" value="CHYMOTRYPSIN"/>
</dbReference>
<organism evidence="10 11">
    <name type="scientific">Cryptolaemus montrouzieri</name>
    <dbReference type="NCBI Taxonomy" id="559131"/>
    <lineage>
        <taxon>Eukaryota</taxon>
        <taxon>Metazoa</taxon>
        <taxon>Ecdysozoa</taxon>
        <taxon>Arthropoda</taxon>
        <taxon>Hexapoda</taxon>
        <taxon>Insecta</taxon>
        <taxon>Pterygota</taxon>
        <taxon>Neoptera</taxon>
        <taxon>Endopterygota</taxon>
        <taxon>Coleoptera</taxon>
        <taxon>Polyphaga</taxon>
        <taxon>Cucujiformia</taxon>
        <taxon>Coccinelloidea</taxon>
        <taxon>Coccinellidae</taxon>
        <taxon>Scymninae</taxon>
        <taxon>Scymnini</taxon>
        <taxon>Cryptolaemus</taxon>
    </lineage>
</organism>
<keyword evidence="4 7" id="KW-0378">Hydrolase</keyword>
<dbReference type="Proteomes" id="UP001516400">
    <property type="component" value="Unassembled WGS sequence"/>
</dbReference>
<evidence type="ECO:0000256" key="3">
    <source>
        <dbReference type="ARBA" id="ARBA00022670"/>
    </source>
</evidence>
<sequence>MFTLFCILFIINAYTEAEHFSFHDRLSHTDPDGTLEIIGGKTAFPHWLGYQAGIKIEQNEGSVLFCGGSLITPSYILTAAHCLNSVYSLEVILGAHNISKKERTQLIIEPKNYTIHPDWNPELLINDIALIKLPKPVKIGLSKRTVRLPKDDKKNYAGQKGIVSGWGITKYNQTISNVLEYAKSIILSNEECKKIHPFDRVIQDTHLCLSGAGRISSCQGDSGGPLVVKGVQVGIVSFSMKKCNTTTPSVFTRVSKYLKWIREISDL</sequence>
<comment type="subcellular location">
    <subcellularLocation>
        <location evidence="1">Secreted</location>
        <location evidence="1">Extracellular space</location>
    </subcellularLocation>
</comment>
<evidence type="ECO:0000313" key="10">
    <source>
        <dbReference type="EMBL" id="KAL3270796.1"/>
    </source>
</evidence>
<proteinExistence type="inferred from homology"/>
<keyword evidence="5 7" id="KW-0720">Serine protease</keyword>
<dbReference type="InterPro" id="IPR009003">
    <property type="entry name" value="Peptidase_S1_PA"/>
</dbReference>
<dbReference type="InterPro" id="IPR018114">
    <property type="entry name" value="TRYPSIN_HIS"/>
</dbReference>
<dbReference type="InterPro" id="IPR043504">
    <property type="entry name" value="Peptidase_S1_PA_chymotrypsin"/>
</dbReference>
<protein>
    <recommendedName>
        <fullName evidence="9">Peptidase S1 domain-containing protein</fullName>
    </recommendedName>
</protein>
<dbReference type="Gene3D" id="2.40.10.10">
    <property type="entry name" value="Trypsin-like serine proteases"/>
    <property type="match status" value="1"/>
</dbReference>
<feature type="signal peptide" evidence="8">
    <location>
        <begin position="1"/>
        <end position="17"/>
    </location>
</feature>
<dbReference type="FunFam" id="2.40.10.10:FF:000036">
    <property type="entry name" value="Trypsin beta"/>
    <property type="match status" value="1"/>
</dbReference>
<dbReference type="PANTHER" id="PTHR24276:SF91">
    <property type="entry name" value="AT26814P-RELATED"/>
    <property type="match status" value="1"/>
</dbReference>
<dbReference type="InterPro" id="IPR033116">
    <property type="entry name" value="TRYPSIN_SER"/>
</dbReference>
<dbReference type="PANTHER" id="PTHR24276">
    <property type="entry name" value="POLYSERASE-RELATED"/>
    <property type="match status" value="1"/>
</dbReference>
<evidence type="ECO:0000313" key="11">
    <source>
        <dbReference type="Proteomes" id="UP001516400"/>
    </source>
</evidence>
<dbReference type="PROSITE" id="PS00134">
    <property type="entry name" value="TRYPSIN_HIS"/>
    <property type="match status" value="1"/>
</dbReference>
<evidence type="ECO:0000259" key="9">
    <source>
        <dbReference type="PROSITE" id="PS50240"/>
    </source>
</evidence>
<keyword evidence="11" id="KW-1185">Reference proteome</keyword>
<dbReference type="EMBL" id="JABFTP020000042">
    <property type="protein sequence ID" value="KAL3270796.1"/>
    <property type="molecule type" value="Genomic_DNA"/>
</dbReference>
<keyword evidence="8" id="KW-0732">Signal</keyword>
<dbReference type="GO" id="GO:0005576">
    <property type="term" value="C:extracellular region"/>
    <property type="evidence" value="ECO:0007669"/>
    <property type="project" value="UniProtKB-SubCell"/>
</dbReference>
<evidence type="ECO:0000256" key="7">
    <source>
        <dbReference type="RuleBase" id="RU363034"/>
    </source>
</evidence>
<dbReference type="InterPro" id="IPR050430">
    <property type="entry name" value="Peptidase_S1"/>
</dbReference>
<dbReference type="InterPro" id="IPR001314">
    <property type="entry name" value="Peptidase_S1A"/>
</dbReference>
<dbReference type="InterPro" id="IPR001254">
    <property type="entry name" value="Trypsin_dom"/>
</dbReference>
<dbReference type="CDD" id="cd00190">
    <property type="entry name" value="Tryp_SPc"/>
    <property type="match status" value="1"/>
</dbReference>
<feature type="domain" description="Peptidase S1" evidence="9">
    <location>
        <begin position="37"/>
        <end position="266"/>
    </location>
</feature>
<reference evidence="10 11" key="1">
    <citation type="journal article" date="2021" name="BMC Biol.">
        <title>Horizontally acquired antibacterial genes associated with adaptive radiation of ladybird beetles.</title>
        <authorList>
            <person name="Li H.S."/>
            <person name="Tang X.F."/>
            <person name="Huang Y.H."/>
            <person name="Xu Z.Y."/>
            <person name="Chen M.L."/>
            <person name="Du X.Y."/>
            <person name="Qiu B.Y."/>
            <person name="Chen P.T."/>
            <person name="Zhang W."/>
            <person name="Slipinski A."/>
            <person name="Escalona H.E."/>
            <person name="Waterhouse R.M."/>
            <person name="Zwick A."/>
            <person name="Pang H."/>
        </authorList>
    </citation>
    <scope>NUCLEOTIDE SEQUENCE [LARGE SCALE GENOMIC DNA]</scope>
    <source>
        <strain evidence="10">SYSU2018</strain>
    </source>
</reference>
<dbReference type="PROSITE" id="PS00135">
    <property type="entry name" value="TRYPSIN_SER"/>
    <property type="match status" value="1"/>
</dbReference>
<evidence type="ECO:0000256" key="2">
    <source>
        <dbReference type="ARBA" id="ARBA00007664"/>
    </source>
</evidence>
<evidence type="ECO:0000256" key="1">
    <source>
        <dbReference type="ARBA" id="ARBA00004239"/>
    </source>
</evidence>
<comment type="caution">
    <text evidence="10">The sequence shown here is derived from an EMBL/GenBank/DDBJ whole genome shotgun (WGS) entry which is preliminary data.</text>
</comment>
<dbReference type="AlphaFoldDB" id="A0ABD2MWP8"/>
<keyword evidence="3 7" id="KW-0645">Protease</keyword>
<dbReference type="Pfam" id="PF00089">
    <property type="entry name" value="Trypsin"/>
    <property type="match status" value="1"/>
</dbReference>
<dbReference type="PROSITE" id="PS50240">
    <property type="entry name" value="TRYPSIN_DOM"/>
    <property type="match status" value="1"/>
</dbReference>
<comment type="similarity">
    <text evidence="2">Belongs to the peptidase S1 family.</text>
</comment>
<dbReference type="GO" id="GO:0006508">
    <property type="term" value="P:proteolysis"/>
    <property type="evidence" value="ECO:0007669"/>
    <property type="project" value="UniProtKB-KW"/>
</dbReference>